<sequence length="270" mass="31634">MRFSVLLSLYYKENPIFLRESLHSVFGQTLQPDEVILVEDGPLTPALYEVVEEFAGRYSTIKRIVLEKNRGLGNALSEGLKHCSCDLVARMDTDDICKPERFARQLAFMESHPEISVVGAWIDEFQETISNVTSTRKLPQNPQEIRLFGKKRNPMNHPVTMFRKQAVEAAGGYLPFPLFEDYYLWVRMMLNGSKMYNIPESLLYFRFSPEMCKRRGGWKYAYVEMRFQRQLQKLGYIGILMMMTNICIRLVTRLVPNSLRGWIYKKFLRK</sequence>
<dbReference type="GO" id="GO:0016757">
    <property type="term" value="F:glycosyltransferase activity"/>
    <property type="evidence" value="ECO:0007669"/>
    <property type="project" value="UniProtKB-KW"/>
</dbReference>
<dbReference type="InterPro" id="IPR029044">
    <property type="entry name" value="Nucleotide-diphossugar_trans"/>
</dbReference>
<dbReference type="SUPFAM" id="SSF53448">
    <property type="entry name" value="Nucleotide-diphospho-sugar transferases"/>
    <property type="match status" value="1"/>
</dbReference>
<feature type="transmembrane region" description="Helical" evidence="4">
    <location>
        <begin position="234"/>
        <end position="252"/>
    </location>
</feature>
<dbReference type="Proteomes" id="UP000028134">
    <property type="component" value="Unassembled WGS sequence"/>
</dbReference>
<keyword evidence="3 6" id="KW-0808">Transferase</keyword>
<comment type="caution">
    <text evidence="6">The sequence shown here is derived from an EMBL/GenBank/DDBJ whole genome shotgun (WGS) entry which is preliminary data.</text>
</comment>
<gene>
    <name evidence="6" type="ORF">M097_3507</name>
</gene>
<dbReference type="InterPro" id="IPR001173">
    <property type="entry name" value="Glyco_trans_2-like"/>
</dbReference>
<proteinExistence type="inferred from homology"/>
<organism evidence="6 7">
    <name type="scientific">Phocaeicola vulgatus str. 3775 SL</name>
    <name type="common">B</name>
    <name type="synonym">iv</name>
    <dbReference type="NCBI Taxonomy" id="1339350"/>
    <lineage>
        <taxon>Bacteria</taxon>
        <taxon>Pseudomonadati</taxon>
        <taxon>Bacteroidota</taxon>
        <taxon>Bacteroidia</taxon>
        <taxon>Bacteroidales</taxon>
        <taxon>Bacteroidaceae</taxon>
        <taxon>Phocaeicola</taxon>
    </lineage>
</organism>
<dbReference type="Pfam" id="PF00535">
    <property type="entry name" value="Glycos_transf_2"/>
    <property type="match status" value="1"/>
</dbReference>
<keyword evidence="4" id="KW-0472">Membrane</keyword>
<keyword evidence="4" id="KW-0812">Transmembrane</keyword>
<reference evidence="6 7" key="1">
    <citation type="submission" date="2014-04" db="EMBL/GenBank/DDBJ databases">
        <authorList>
            <person name="Sears C."/>
            <person name="Carroll K."/>
            <person name="Sack B.R."/>
            <person name="Qadri F."/>
            <person name="Myers L.L."/>
            <person name="Chung G.-T."/>
            <person name="Escheverria P."/>
            <person name="Fraser C.M."/>
            <person name="Sadzewicz L."/>
            <person name="Shefchek K.A."/>
            <person name="Tallon L."/>
            <person name="Das S.P."/>
            <person name="Daugherty S."/>
            <person name="Mongodin E.F."/>
        </authorList>
    </citation>
    <scope>NUCLEOTIDE SEQUENCE [LARGE SCALE GENOMIC DNA]</scope>
    <source>
        <strain evidence="7">3775 SL(B) 10 (iv)</strain>
    </source>
</reference>
<accession>A0A078QWJ3</accession>
<dbReference type="RefSeq" id="WP_032946155.1">
    <property type="nucleotide sequence ID" value="NZ_JNHI01000028.1"/>
</dbReference>
<comment type="similarity">
    <text evidence="1">Belongs to the glycosyltransferase 2 family.</text>
</comment>
<dbReference type="PANTHER" id="PTHR43685:SF5">
    <property type="entry name" value="GLYCOSYLTRANSFERASE EPSE-RELATED"/>
    <property type="match status" value="1"/>
</dbReference>
<keyword evidence="2" id="KW-0328">Glycosyltransferase</keyword>
<dbReference type="Gene3D" id="3.90.550.10">
    <property type="entry name" value="Spore Coat Polysaccharide Biosynthesis Protein SpsA, Chain A"/>
    <property type="match status" value="1"/>
</dbReference>
<feature type="domain" description="Glycosyltransferase 2-like" evidence="5">
    <location>
        <begin position="11"/>
        <end position="167"/>
    </location>
</feature>
<evidence type="ECO:0000256" key="4">
    <source>
        <dbReference type="SAM" id="Phobius"/>
    </source>
</evidence>
<protein>
    <submittedName>
        <fullName evidence="6">Glycosyl transferase 2 family protein</fullName>
    </submittedName>
</protein>
<dbReference type="PATRIC" id="fig|1339350.3.peg.3345"/>
<evidence type="ECO:0000256" key="3">
    <source>
        <dbReference type="ARBA" id="ARBA00022679"/>
    </source>
</evidence>
<dbReference type="AlphaFoldDB" id="A0A078QWJ3"/>
<name>A0A078QWJ3_PHOVU</name>
<dbReference type="InterPro" id="IPR050834">
    <property type="entry name" value="Glycosyltransf_2"/>
</dbReference>
<evidence type="ECO:0000313" key="6">
    <source>
        <dbReference type="EMBL" id="KDS27824.1"/>
    </source>
</evidence>
<evidence type="ECO:0000256" key="2">
    <source>
        <dbReference type="ARBA" id="ARBA00022676"/>
    </source>
</evidence>
<evidence type="ECO:0000256" key="1">
    <source>
        <dbReference type="ARBA" id="ARBA00006739"/>
    </source>
</evidence>
<dbReference type="CDD" id="cd04195">
    <property type="entry name" value="GT2_AmsE_like"/>
    <property type="match status" value="1"/>
</dbReference>
<dbReference type="PANTHER" id="PTHR43685">
    <property type="entry name" value="GLYCOSYLTRANSFERASE"/>
    <property type="match status" value="1"/>
</dbReference>
<evidence type="ECO:0000259" key="5">
    <source>
        <dbReference type="Pfam" id="PF00535"/>
    </source>
</evidence>
<evidence type="ECO:0000313" key="7">
    <source>
        <dbReference type="Proteomes" id="UP000028134"/>
    </source>
</evidence>
<dbReference type="EMBL" id="JNHI01000028">
    <property type="protein sequence ID" value="KDS27824.1"/>
    <property type="molecule type" value="Genomic_DNA"/>
</dbReference>
<keyword evidence="4" id="KW-1133">Transmembrane helix</keyword>